<name>A0A7I7L918_9MYCO</name>
<reference evidence="2 3" key="1">
    <citation type="journal article" date="2019" name="Emerg. Microbes Infect.">
        <title>Comprehensive subspecies identification of 175 nontuberculous mycobacteria species based on 7547 genomic profiles.</title>
        <authorList>
            <person name="Matsumoto Y."/>
            <person name="Kinjo T."/>
            <person name="Motooka D."/>
            <person name="Nabeya D."/>
            <person name="Jung N."/>
            <person name="Uechi K."/>
            <person name="Horii T."/>
            <person name="Iida T."/>
            <person name="Fujita J."/>
            <person name="Nakamura S."/>
        </authorList>
    </citation>
    <scope>NUCLEOTIDE SEQUENCE [LARGE SCALE GENOMIC DNA]</scope>
    <source>
        <strain evidence="2 3">JCM 12657</strain>
    </source>
</reference>
<organism evidence="2 3">
    <name type="scientific">Mycobacterium shottsii</name>
    <dbReference type="NCBI Taxonomy" id="133549"/>
    <lineage>
        <taxon>Bacteria</taxon>
        <taxon>Bacillati</taxon>
        <taxon>Actinomycetota</taxon>
        <taxon>Actinomycetes</taxon>
        <taxon>Mycobacteriales</taxon>
        <taxon>Mycobacteriaceae</taxon>
        <taxon>Mycobacterium</taxon>
        <taxon>Mycobacterium ulcerans group</taxon>
    </lineage>
</organism>
<gene>
    <name evidence="2" type="ORF">MSHO_16000</name>
</gene>
<feature type="region of interest" description="Disordered" evidence="1">
    <location>
        <begin position="50"/>
        <end position="81"/>
    </location>
</feature>
<evidence type="ECO:0000313" key="2">
    <source>
        <dbReference type="EMBL" id="BBX56255.1"/>
    </source>
</evidence>
<sequence length="159" mass="15198">MATGSTCATVAKQPECVAARAASRSISNNDAVAAVAAISGQVAAIRATGTGTGVTPASNQVSAPAAGSAEPRQARSPGPAVTAISEKPCCTAIPADAWRGCSHSGARRATRTAVAAVANYATAAAVAAGPTDGTKASGPSGPNVAHQTHGVATRTPGPG</sequence>
<evidence type="ECO:0000313" key="3">
    <source>
        <dbReference type="Proteomes" id="UP000467164"/>
    </source>
</evidence>
<proteinExistence type="predicted"/>
<keyword evidence="3" id="KW-1185">Reference proteome</keyword>
<dbReference type="AlphaFoldDB" id="A0A7I7L918"/>
<feature type="region of interest" description="Disordered" evidence="1">
    <location>
        <begin position="127"/>
        <end position="159"/>
    </location>
</feature>
<protein>
    <submittedName>
        <fullName evidence="2">Uncharacterized protein</fullName>
    </submittedName>
</protein>
<dbReference type="Proteomes" id="UP000467164">
    <property type="component" value="Chromosome"/>
</dbReference>
<evidence type="ECO:0000256" key="1">
    <source>
        <dbReference type="SAM" id="MobiDB-lite"/>
    </source>
</evidence>
<accession>A0A7I7L918</accession>
<dbReference type="KEGG" id="msho:MSHO_16000"/>
<feature type="compositionally biased region" description="Polar residues" evidence="1">
    <location>
        <begin position="53"/>
        <end position="62"/>
    </location>
</feature>
<dbReference type="EMBL" id="AP022572">
    <property type="protein sequence ID" value="BBX56255.1"/>
    <property type="molecule type" value="Genomic_DNA"/>
</dbReference>